<dbReference type="GO" id="GO:0005886">
    <property type="term" value="C:plasma membrane"/>
    <property type="evidence" value="ECO:0007669"/>
    <property type="project" value="UniProtKB-SubCell"/>
</dbReference>
<dbReference type="AlphaFoldDB" id="A0A6J7TDC5"/>
<feature type="transmembrane region" description="Helical" evidence="7">
    <location>
        <begin position="98"/>
        <end position="122"/>
    </location>
</feature>
<protein>
    <submittedName>
        <fullName evidence="13">Unannotated protein</fullName>
    </submittedName>
</protein>
<feature type="transmembrane region" description="Helical" evidence="7">
    <location>
        <begin position="153"/>
        <end position="177"/>
    </location>
</feature>
<gene>
    <name evidence="9" type="ORF">UFOPK2289_00546</name>
    <name evidence="10" type="ORF">UFOPK2822_00279</name>
    <name evidence="11" type="ORF">UFOPK3346_00968</name>
    <name evidence="12" type="ORF">UFOPK3670_00315</name>
    <name evidence="13" type="ORF">UFOPK4308_00075</name>
</gene>
<dbReference type="CDD" id="cd06261">
    <property type="entry name" value="TM_PBP2"/>
    <property type="match status" value="1"/>
</dbReference>
<dbReference type="Pfam" id="PF00528">
    <property type="entry name" value="BPD_transp_1"/>
    <property type="match status" value="1"/>
</dbReference>
<dbReference type="PANTHER" id="PTHR30193">
    <property type="entry name" value="ABC TRANSPORTER PERMEASE PROTEIN"/>
    <property type="match status" value="1"/>
</dbReference>
<evidence type="ECO:0000313" key="11">
    <source>
        <dbReference type="EMBL" id="CAB4869879.1"/>
    </source>
</evidence>
<feature type="transmembrane region" description="Helical" evidence="7">
    <location>
        <begin position="7"/>
        <end position="37"/>
    </location>
</feature>
<reference evidence="13" key="1">
    <citation type="submission" date="2020-05" db="EMBL/GenBank/DDBJ databases">
        <authorList>
            <person name="Chiriac C."/>
            <person name="Salcher M."/>
            <person name="Ghai R."/>
            <person name="Kavagutti S V."/>
        </authorList>
    </citation>
    <scope>NUCLEOTIDE SEQUENCE</scope>
</reference>
<dbReference type="InterPro" id="IPR051393">
    <property type="entry name" value="ABC_transporter_permease"/>
</dbReference>
<dbReference type="GO" id="GO:0055085">
    <property type="term" value="P:transmembrane transport"/>
    <property type="evidence" value="ECO:0007669"/>
    <property type="project" value="InterPro"/>
</dbReference>
<evidence type="ECO:0000256" key="7">
    <source>
        <dbReference type="SAM" id="Phobius"/>
    </source>
</evidence>
<evidence type="ECO:0000256" key="5">
    <source>
        <dbReference type="ARBA" id="ARBA00022989"/>
    </source>
</evidence>
<dbReference type="PROSITE" id="PS50928">
    <property type="entry name" value="ABC_TM1"/>
    <property type="match status" value="1"/>
</dbReference>
<dbReference type="Gene3D" id="1.10.3720.10">
    <property type="entry name" value="MetI-like"/>
    <property type="match status" value="1"/>
</dbReference>
<dbReference type="EMBL" id="CAEZWT010000010">
    <property type="protein sequence ID" value="CAB4661480.1"/>
    <property type="molecule type" value="Genomic_DNA"/>
</dbReference>
<proteinExistence type="predicted"/>
<feature type="transmembrane region" description="Helical" evidence="7">
    <location>
        <begin position="69"/>
        <end position="91"/>
    </location>
</feature>
<dbReference type="InterPro" id="IPR035906">
    <property type="entry name" value="MetI-like_sf"/>
</dbReference>
<dbReference type="EMBL" id="CAEZZC010000003">
    <property type="protein sequence ID" value="CAB4742666.1"/>
    <property type="molecule type" value="Genomic_DNA"/>
</dbReference>
<feature type="transmembrane region" description="Helical" evidence="7">
    <location>
        <begin position="210"/>
        <end position="232"/>
    </location>
</feature>
<keyword evidence="5 7" id="KW-1133">Transmembrane helix</keyword>
<dbReference type="EMBL" id="CAFBQL010000001">
    <property type="protein sequence ID" value="CAB5051343.1"/>
    <property type="molecule type" value="Genomic_DNA"/>
</dbReference>
<keyword evidence="3" id="KW-1003">Cell membrane</keyword>
<evidence type="ECO:0000256" key="6">
    <source>
        <dbReference type="ARBA" id="ARBA00023136"/>
    </source>
</evidence>
<evidence type="ECO:0000313" key="9">
    <source>
        <dbReference type="EMBL" id="CAB4661480.1"/>
    </source>
</evidence>
<feature type="transmembrane region" description="Helical" evidence="7">
    <location>
        <begin position="258"/>
        <end position="279"/>
    </location>
</feature>
<evidence type="ECO:0000313" key="12">
    <source>
        <dbReference type="EMBL" id="CAB4915234.1"/>
    </source>
</evidence>
<name>A0A6J7TDC5_9ZZZZ</name>
<evidence type="ECO:0000256" key="3">
    <source>
        <dbReference type="ARBA" id="ARBA00022475"/>
    </source>
</evidence>
<evidence type="ECO:0000256" key="4">
    <source>
        <dbReference type="ARBA" id="ARBA00022692"/>
    </source>
</evidence>
<evidence type="ECO:0000313" key="10">
    <source>
        <dbReference type="EMBL" id="CAB4742666.1"/>
    </source>
</evidence>
<feature type="domain" description="ABC transmembrane type-1" evidence="8">
    <location>
        <begin position="62"/>
        <end position="279"/>
    </location>
</feature>
<dbReference type="PANTHER" id="PTHR30193:SF37">
    <property type="entry name" value="INNER MEMBRANE ABC TRANSPORTER PERMEASE PROTEIN YCJO"/>
    <property type="match status" value="1"/>
</dbReference>
<evidence type="ECO:0000256" key="1">
    <source>
        <dbReference type="ARBA" id="ARBA00004651"/>
    </source>
</evidence>
<dbReference type="SUPFAM" id="SSF161098">
    <property type="entry name" value="MetI-like"/>
    <property type="match status" value="1"/>
</dbReference>
<keyword evidence="2" id="KW-0813">Transport</keyword>
<sequence>MKPTSRLGVFILVAPAVLIYCFAVILPFIGTIALSFLRWNGFGSPTWAGLGNYSRALSDSIFRSTFSHVAIYIVATLILEVLLGLALAGFISSLKHSAFYRIALFVPVMLPMVVIAVLWRAIFNSDYGILNAILASLGLTKFQHIWLGDTKTALFAICFVSGWVFSGFYMAIFTAALNRLPTDVIESARLDGSGEMSIFTKIKIPMIRQVTSVAILICITGGLQGFDLFYVLTDGGPYHTTEVPTTFMVKSVFRDGEFGYGSALSIIVSVAGLAMAYLFNLWQKRTRVDVEY</sequence>
<accession>A0A6J7TDC5</accession>
<organism evidence="13">
    <name type="scientific">freshwater metagenome</name>
    <dbReference type="NCBI Taxonomy" id="449393"/>
    <lineage>
        <taxon>unclassified sequences</taxon>
        <taxon>metagenomes</taxon>
        <taxon>ecological metagenomes</taxon>
    </lineage>
</organism>
<keyword evidence="4 7" id="KW-0812">Transmembrane</keyword>
<comment type="subcellular location">
    <subcellularLocation>
        <location evidence="1">Cell membrane</location>
        <topology evidence="1">Multi-pass membrane protein</topology>
    </subcellularLocation>
</comment>
<evidence type="ECO:0000313" key="13">
    <source>
        <dbReference type="EMBL" id="CAB5051343.1"/>
    </source>
</evidence>
<dbReference type="EMBL" id="CAFBMV010000002">
    <property type="protein sequence ID" value="CAB4915234.1"/>
    <property type="molecule type" value="Genomic_DNA"/>
</dbReference>
<keyword evidence="6 7" id="KW-0472">Membrane</keyword>
<evidence type="ECO:0000256" key="2">
    <source>
        <dbReference type="ARBA" id="ARBA00022448"/>
    </source>
</evidence>
<dbReference type="EMBL" id="CAFBLE010000007">
    <property type="protein sequence ID" value="CAB4869879.1"/>
    <property type="molecule type" value="Genomic_DNA"/>
</dbReference>
<dbReference type="InterPro" id="IPR000515">
    <property type="entry name" value="MetI-like"/>
</dbReference>
<evidence type="ECO:0000259" key="8">
    <source>
        <dbReference type="PROSITE" id="PS50928"/>
    </source>
</evidence>